<protein>
    <submittedName>
        <fullName evidence="2 3">Uncharacterized protein</fullName>
    </submittedName>
</protein>
<keyword evidence="1" id="KW-0472">Membrane</keyword>
<evidence type="ECO:0000313" key="2">
    <source>
        <dbReference type="EMBL" id="KRH62287.1"/>
    </source>
</evidence>
<dbReference type="EMBL" id="CM000837">
    <property type="protein sequence ID" value="KRH62287.1"/>
    <property type="molecule type" value="Genomic_DNA"/>
</dbReference>
<keyword evidence="4" id="KW-1185">Reference proteome</keyword>
<dbReference type="PaxDb" id="3847-GLYMA04G10621.1"/>
<reference evidence="2 3" key="1">
    <citation type="journal article" date="2010" name="Nature">
        <title>Genome sequence of the palaeopolyploid soybean.</title>
        <authorList>
            <person name="Schmutz J."/>
            <person name="Cannon S.B."/>
            <person name="Schlueter J."/>
            <person name="Ma J."/>
            <person name="Mitros T."/>
            <person name="Nelson W."/>
            <person name="Hyten D.L."/>
            <person name="Song Q."/>
            <person name="Thelen J.J."/>
            <person name="Cheng J."/>
            <person name="Xu D."/>
            <person name="Hellsten U."/>
            <person name="May G.D."/>
            <person name="Yu Y."/>
            <person name="Sakurai T."/>
            <person name="Umezawa T."/>
            <person name="Bhattacharyya M.K."/>
            <person name="Sandhu D."/>
            <person name="Valliyodan B."/>
            <person name="Lindquist E."/>
            <person name="Peto M."/>
            <person name="Grant D."/>
            <person name="Shu S."/>
            <person name="Goodstein D."/>
            <person name="Barry K."/>
            <person name="Futrell-Griggs M."/>
            <person name="Abernathy B."/>
            <person name="Du J."/>
            <person name="Tian Z."/>
            <person name="Zhu L."/>
            <person name="Gill N."/>
            <person name="Joshi T."/>
            <person name="Libault M."/>
            <person name="Sethuraman A."/>
            <person name="Zhang X.-C."/>
            <person name="Shinozaki K."/>
            <person name="Nguyen H.T."/>
            <person name="Wing R.A."/>
            <person name="Cregan P."/>
            <person name="Specht J."/>
            <person name="Grimwood J."/>
            <person name="Rokhsar D."/>
            <person name="Stacey G."/>
            <person name="Shoemaker R.C."/>
            <person name="Jackson S.A."/>
        </authorList>
    </citation>
    <scope>NUCLEOTIDE SEQUENCE [LARGE SCALE GENOMIC DNA]</scope>
    <source>
        <strain evidence="3">cv. Williams 82</strain>
        <tissue evidence="2">Callus</tissue>
    </source>
</reference>
<dbReference type="EMBL" id="CM000837">
    <property type="protein sequence ID" value="KRH62288.1"/>
    <property type="molecule type" value="Genomic_DNA"/>
</dbReference>
<dbReference type="Gramene" id="KRH62287">
    <property type="protein sequence ID" value="KRH62287"/>
    <property type="gene ID" value="GLYMA_04G098300"/>
</dbReference>
<dbReference type="InParanoid" id="K7KJ79"/>
<reference evidence="3" key="2">
    <citation type="submission" date="2018-02" db="UniProtKB">
        <authorList>
            <consortium name="EnsemblPlants"/>
        </authorList>
    </citation>
    <scope>IDENTIFICATION</scope>
    <source>
        <strain evidence="3">Williams 82</strain>
    </source>
</reference>
<sequence length="75" mass="8256">MVVISIALVVSVTIVQVIIFGLRGEQGCFMRVSILSVVLKLALAPLEVEAKRTSFPLELSVFKGSRKVQFTMMMV</sequence>
<dbReference type="AlphaFoldDB" id="K7KJ79"/>
<feature type="transmembrane region" description="Helical" evidence="1">
    <location>
        <begin position="6"/>
        <end position="22"/>
    </location>
</feature>
<evidence type="ECO:0000313" key="3">
    <source>
        <dbReference type="EnsemblPlants" id="KRH62287"/>
    </source>
</evidence>
<name>K7KJ79_SOYBN</name>
<accession>K7KJ79</accession>
<dbReference type="EnsemblPlants" id="KRH62287">
    <property type="protein sequence ID" value="KRH62287"/>
    <property type="gene ID" value="GLYMA_04G098300"/>
</dbReference>
<proteinExistence type="predicted"/>
<gene>
    <name evidence="2" type="ORF">GLYMA_04G098300</name>
</gene>
<dbReference type="HOGENOM" id="CLU_2676002_0_0_1"/>
<evidence type="ECO:0000313" key="4">
    <source>
        <dbReference type="Proteomes" id="UP000008827"/>
    </source>
</evidence>
<reference evidence="2" key="3">
    <citation type="submission" date="2018-07" db="EMBL/GenBank/DDBJ databases">
        <title>WGS assembly of Glycine max.</title>
        <authorList>
            <person name="Schmutz J."/>
            <person name="Cannon S."/>
            <person name="Schlueter J."/>
            <person name="Ma J."/>
            <person name="Mitros T."/>
            <person name="Nelson W."/>
            <person name="Hyten D."/>
            <person name="Song Q."/>
            <person name="Thelen J."/>
            <person name="Cheng J."/>
            <person name="Xu D."/>
            <person name="Hellsten U."/>
            <person name="May G."/>
            <person name="Yu Y."/>
            <person name="Sakurai T."/>
            <person name="Umezawa T."/>
            <person name="Bhattacharyya M."/>
            <person name="Sandhu D."/>
            <person name="Valliyodan B."/>
            <person name="Lindquist E."/>
            <person name="Peto M."/>
            <person name="Grant D."/>
            <person name="Shu S."/>
            <person name="Goodstein D."/>
            <person name="Barry K."/>
            <person name="Futrell-Griggs M."/>
            <person name="Abernathy B."/>
            <person name="Du J."/>
            <person name="Tian Z."/>
            <person name="Zhu L."/>
            <person name="Gill N."/>
            <person name="Joshi T."/>
            <person name="Libault M."/>
            <person name="Sethuraman A."/>
            <person name="Zhang X."/>
            <person name="Shinozaki K."/>
            <person name="Nguyen H."/>
            <person name="Wing R."/>
            <person name="Cregan P."/>
            <person name="Specht J."/>
            <person name="Grimwood J."/>
            <person name="Rokhsar D."/>
            <person name="Stacey G."/>
            <person name="Shoemaker R."/>
            <person name="Jackson S."/>
        </authorList>
    </citation>
    <scope>NUCLEOTIDE SEQUENCE</scope>
    <source>
        <tissue evidence="2">Callus</tissue>
    </source>
</reference>
<keyword evidence="1" id="KW-1133">Transmembrane helix</keyword>
<dbReference type="EnsemblPlants" id="KRH62288">
    <property type="protein sequence ID" value="KRH62288"/>
    <property type="gene ID" value="GLYMA_04G098300"/>
</dbReference>
<evidence type="ECO:0000256" key="1">
    <source>
        <dbReference type="SAM" id="Phobius"/>
    </source>
</evidence>
<keyword evidence="1" id="KW-0812">Transmembrane</keyword>
<dbReference type="Proteomes" id="UP000008827">
    <property type="component" value="Chromosome 4"/>
</dbReference>
<organism evidence="2">
    <name type="scientific">Glycine max</name>
    <name type="common">Soybean</name>
    <name type="synonym">Glycine hispida</name>
    <dbReference type="NCBI Taxonomy" id="3847"/>
    <lineage>
        <taxon>Eukaryota</taxon>
        <taxon>Viridiplantae</taxon>
        <taxon>Streptophyta</taxon>
        <taxon>Embryophyta</taxon>
        <taxon>Tracheophyta</taxon>
        <taxon>Spermatophyta</taxon>
        <taxon>Magnoliopsida</taxon>
        <taxon>eudicotyledons</taxon>
        <taxon>Gunneridae</taxon>
        <taxon>Pentapetalae</taxon>
        <taxon>rosids</taxon>
        <taxon>fabids</taxon>
        <taxon>Fabales</taxon>
        <taxon>Fabaceae</taxon>
        <taxon>Papilionoideae</taxon>
        <taxon>50 kb inversion clade</taxon>
        <taxon>NPAAA clade</taxon>
        <taxon>indigoferoid/millettioid clade</taxon>
        <taxon>Phaseoleae</taxon>
        <taxon>Glycine</taxon>
        <taxon>Glycine subgen. Soja</taxon>
    </lineage>
</organism>
<dbReference type="Gramene" id="KRH62288">
    <property type="protein sequence ID" value="KRH62288"/>
    <property type="gene ID" value="GLYMA_04G098300"/>
</dbReference>